<organism evidence="2 3">
    <name type="scientific">Portunus trituberculatus</name>
    <name type="common">Swimming crab</name>
    <name type="synonym">Neptunus trituberculatus</name>
    <dbReference type="NCBI Taxonomy" id="210409"/>
    <lineage>
        <taxon>Eukaryota</taxon>
        <taxon>Metazoa</taxon>
        <taxon>Ecdysozoa</taxon>
        <taxon>Arthropoda</taxon>
        <taxon>Crustacea</taxon>
        <taxon>Multicrustacea</taxon>
        <taxon>Malacostraca</taxon>
        <taxon>Eumalacostraca</taxon>
        <taxon>Eucarida</taxon>
        <taxon>Decapoda</taxon>
        <taxon>Pleocyemata</taxon>
        <taxon>Brachyura</taxon>
        <taxon>Eubrachyura</taxon>
        <taxon>Portunoidea</taxon>
        <taxon>Portunidae</taxon>
        <taxon>Portuninae</taxon>
        <taxon>Portunus</taxon>
    </lineage>
</organism>
<sequence length="76" mass="9001">MDQTLPKHTLPTRQQNLHFNHYTPQTRAHDNTYRIHQSDLEPQDNAIIPRTPPHNTSELHKSQKSFHHHNTLPLQL</sequence>
<dbReference type="Proteomes" id="UP000324222">
    <property type="component" value="Unassembled WGS sequence"/>
</dbReference>
<feature type="compositionally biased region" description="Polar residues" evidence="1">
    <location>
        <begin position="11"/>
        <end position="20"/>
    </location>
</feature>
<accession>A0A5B7FR48</accession>
<dbReference type="EMBL" id="VSRR010009198">
    <property type="protein sequence ID" value="MPC49951.1"/>
    <property type="molecule type" value="Genomic_DNA"/>
</dbReference>
<evidence type="ECO:0000256" key="1">
    <source>
        <dbReference type="SAM" id="MobiDB-lite"/>
    </source>
</evidence>
<evidence type="ECO:0000313" key="2">
    <source>
        <dbReference type="EMBL" id="MPC49951.1"/>
    </source>
</evidence>
<gene>
    <name evidence="2" type="ORF">E2C01_043766</name>
</gene>
<feature type="region of interest" description="Disordered" evidence="1">
    <location>
        <begin position="41"/>
        <end position="76"/>
    </location>
</feature>
<comment type="caution">
    <text evidence="2">The sequence shown here is derived from an EMBL/GenBank/DDBJ whole genome shotgun (WGS) entry which is preliminary data.</text>
</comment>
<name>A0A5B7FR48_PORTR</name>
<reference evidence="2 3" key="1">
    <citation type="submission" date="2019-05" db="EMBL/GenBank/DDBJ databases">
        <title>Another draft genome of Portunus trituberculatus and its Hox gene families provides insights of decapod evolution.</title>
        <authorList>
            <person name="Jeong J.-H."/>
            <person name="Song I."/>
            <person name="Kim S."/>
            <person name="Choi T."/>
            <person name="Kim D."/>
            <person name="Ryu S."/>
            <person name="Kim W."/>
        </authorList>
    </citation>
    <scope>NUCLEOTIDE SEQUENCE [LARGE SCALE GENOMIC DNA]</scope>
    <source>
        <tissue evidence="2">Muscle</tissue>
    </source>
</reference>
<dbReference type="AlphaFoldDB" id="A0A5B7FR48"/>
<protein>
    <submittedName>
        <fullName evidence="2">Uncharacterized protein</fullName>
    </submittedName>
</protein>
<proteinExistence type="predicted"/>
<evidence type="ECO:0000313" key="3">
    <source>
        <dbReference type="Proteomes" id="UP000324222"/>
    </source>
</evidence>
<feature type="region of interest" description="Disordered" evidence="1">
    <location>
        <begin position="1"/>
        <end position="20"/>
    </location>
</feature>
<keyword evidence="3" id="KW-1185">Reference proteome</keyword>